<sequence length="64" mass="7533">MAFRDKRDVQTSKRHGSYKSVLSAGSAMAMEIKRKKIRENAFFLQKEVSLKRQRHGFVMYVVRV</sequence>
<dbReference type="Ensembl" id="ENSPLAT00000011245.1">
    <property type="protein sequence ID" value="ENSPLAP00000021340.1"/>
    <property type="gene ID" value="ENSPLAG00000004999.1"/>
</dbReference>
<dbReference type="STRING" id="48699.ENSPLAP00000021340"/>
<organism evidence="1 2">
    <name type="scientific">Poecilia latipinna</name>
    <name type="common">sailfin molly</name>
    <dbReference type="NCBI Taxonomy" id="48699"/>
    <lineage>
        <taxon>Eukaryota</taxon>
        <taxon>Metazoa</taxon>
        <taxon>Chordata</taxon>
        <taxon>Craniata</taxon>
        <taxon>Vertebrata</taxon>
        <taxon>Euteleostomi</taxon>
        <taxon>Actinopterygii</taxon>
        <taxon>Neopterygii</taxon>
        <taxon>Teleostei</taxon>
        <taxon>Neoteleostei</taxon>
        <taxon>Acanthomorphata</taxon>
        <taxon>Ovalentaria</taxon>
        <taxon>Atherinomorphae</taxon>
        <taxon>Cyprinodontiformes</taxon>
        <taxon>Poeciliidae</taxon>
        <taxon>Poeciliinae</taxon>
        <taxon>Poecilia</taxon>
    </lineage>
</organism>
<protein>
    <submittedName>
        <fullName evidence="1">Uncharacterized protein</fullName>
    </submittedName>
</protein>
<proteinExistence type="predicted"/>
<keyword evidence="2" id="KW-1185">Reference proteome</keyword>
<evidence type="ECO:0000313" key="2">
    <source>
        <dbReference type="Proteomes" id="UP000261500"/>
    </source>
</evidence>
<evidence type="ECO:0000313" key="1">
    <source>
        <dbReference type="Ensembl" id="ENSPLAP00000021340.1"/>
    </source>
</evidence>
<dbReference type="AlphaFoldDB" id="A0A3B3V6D5"/>
<reference evidence="1" key="2">
    <citation type="submission" date="2025-09" db="UniProtKB">
        <authorList>
            <consortium name="Ensembl"/>
        </authorList>
    </citation>
    <scope>IDENTIFICATION</scope>
</reference>
<dbReference type="Proteomes" id="UP000261500">
    <property type="component" value="Unplaced"/>
</dbReference>
<name>A0A3B3V6D5_9TELE</name>
<reference evidence="1" key="1">
    <citation type="submission" date="2025-08" db="UniProtKB">
        <authorList>
            <consortium name="Ensembl"/>
        </authorList>
    </citation>
    <scope>IDENTIFICATION</scope>
</reference>
<accession>A0A3B3V6D5</accession>